<evidence type="ECO:0008006" key="8">
    <source>
        <dbReference type="Google" id="ProtNLM"/>
    </source>
</evidence>
<dbReference type="STRING" id="709839.TSA66_08900"/>
<keyword evidence="7" id="KW-1185">Reference proteome</keyword>
<evidence type="ECO:0000256" key="3">
    <source>
        <dbReference type="ARBA" id="ARBA00037882"/>
    </source>
</evidence>
<name>A0A0C1Y1L1_9BURK</name>
<evidence type="ECO:0000259" key="5">
    <source>
        <dbReference type="Pfam" id="PF12867"/>
    </source>
</evidence>
<dbReference type="PANTHER" id="PTHR23150">
    <property type="entry name" value="SULFATASE MODIFYING FACTOR 1, 2"/>
    <property type="match status" value="1"/>
</dbReference>
<dbReference type="SUPFAM" id="SSF109854">
    <property type="entry name" value="DinB/YfiT-like putative metalloenzymes"/>
    <property type="match status" value="1"/>
</dbReference>
<keyword evidence="2" id="KW-0408">Iron</keyword>
<keyword evidence="1" id="KW-0560">Oxidoreductase</keyword>
<dbReference type="NCBIfam" id="TIGR03440">
    <property type="entry name" value="egtB_TIGR03440"/>
    <property type="match status" value="1"/>
</dbReference>
<organism evidence="6 7">
    <name type="scientific">Noviherbaspirillum autotrophicum</name>
    <dbReference type="NCBI Taxonomy" id="709839"/>
    <lineage>
        <taxon>Bacteria</taxon>
        <taxon>Pseudomonadati</taxon>
        <taxon>Pseudomonadota</taxon>
        <taxon>Betaproteobacteria</taxon>
        <taxon>Burkholderiales</taxon>
        <taxon>Oxalobacteraceae</taxon>
        <taxon>Noviherbaspirillum</taxon>
    </lineage>
</organism>
<dbReference type="InterPro" id="IPR024775">
    <property type="entry name" value="DinB-like"/>
</dbReference>
<evidence type="ECO:0000313" key="7">
    <source>
        <dbReference type="Proteomes" id="UP000031572"/>
    </source>
</evidence>
<gene>
    <name evidence="6" type="ORF">TSA66_08900</name>
</gene>
<evidence type="ECO:0000313" key="6">
    <source>
        <dbReference type="EMBL" id="KIF80913.1"/>
    </source>
</evidence>
<dbReference type="InterPro" id="IPR034660">
    <property type="entry name" value="DinB/YfiT-like"/>
</dbReference>
<dbReference type="InterPro" id="IPR016187">
    <property type="entry name" value="CTDL_fold"/>
</dbReference>
<dbReference type="Gene3D" id="3.90.1580.10">
    <property type="entry name" value="paralog of FGE (formylglycine-generating enzyme)"/>
    <property type="match status" value="2"/>
</dbReference>
<dbReference type="AlphaFoldDB" id="A0A0C1Y1L1"/>
<comment type="caution">
    <text evidence="6">The sequence shown here is derived from an EMBL/GenBank/DDBJ whole genome shotgun (WGS) entry which is preliminary data.</text>
</comment>
<dbReference type="InterPro" id="IPR005532">
    <property type="entry name" value="SUMF_dom"/>
</dbReference>
<dbReference type="SUPFAM" id="SSF56436">
    <property type="entry name" value="C-type lectin-like"/>
    <property type="match status" value="1"/>
</dbReference>
<reference evidence="6 7" key="1">
    <citation type="submission" date="2014-12" db="EMBL/GenBank/DDBJ databases">
        <title>Denitrispirillum autotrophicum gen. nov., sp. nov., Denitrifying, Facultatively Autotrophic Bacteria Isolated from Rice Paddy Soil.</title>
        <authorList>
            <person name="Ishii S."/>
            <person name="Ashida N."/>
            <person name="Ohno H."/>
            <person name="Otsuka S."/>
            <person name="Yokota A."/>
            <person name="Senoo K."/>
        </authorList>
    </citation>
    <scope>NUCLEOTIDE SEQUENCE [LARGE SCALE GENOMIC DNA]</scope>
    <source>
        <strain evidence="6 7">TSA66</strain>
    </source>
</reference>
<comment type="pathway">
    <text evidence="3">Amino-acid biosynthesis; ergothioneine biosynthesis.</text>
</comment>
<sequence>MVMTTSSRFDAVRRHTLALAAPLSEEDCCVQSMTDASPVKWHMAHTTWFFETFILERFERDFRPFHPAFRMLFNSYYNGVGDKYPRPQRGMLTRPALGEVLAYRRNVDERMAVLLERSGGDSDLDMLLDVGLHHEQQHQELMLTDVKHLLSLNPLWPAYTDAGFTPASPRAPLGWRTFDGGVVEIGHSGEAFCFDNETPRHRQFLEPYALASCLVTNAEYLSFVEDGGYARASLWLSEGWDWVRANELMQPMYWRRHEDGWREFTLHGLQPLDLDRPLVHISFFEADAYARWAGARLPTEAEWEHAASGARDFGAPGLHPTAEEALQAARLSQLFGACWQWTLSSYAPYPGYRAADGAIGEYNGKFMSNQYVLRGSSCATPAGHARVTYRNFFPASARWQFAGLRLAKSSG</sequence>
<accession>A0A0C1Y1L1</accession>
<dbReference type="GO" id="GO:0052699">
    <property type="term" value="P:ergothioneine biosynthetic process"/>
    <property type="evidence" value="ECO:0007669"/>
    <property type="project" value="InterPro"/>
</dbReference>
<evidence type="ECO:0000259" key="4">
    <source>
        <dbReference type="Pfam" id="PF03781"/>
    </source>
</evidence>
<dbReference type="Pfam" id="PF03781">
    <property type="entry name" value="FGE-sulfatase"/>
    <property type="match status" value="1"/>
</dbReference>
<dbReference type="Pfam" id="PF12867">
    <property type="entry name" value="DinB_2"/>
    <property type="match status" value="1"/>
</dbReference>
<dbReference type="InterPro" id="IPR017806">
    <property type="entry name" value="EgtB"/>
</dbReference>
<evidence type="ECO:0000256" key="2">
    <source>
        <dbReference type="ARBA" id="ARBA00023004"/>
    </source>
</evidence>
<dbReference type="InterPro" id="IPR042095">
    <property type="entry name" value="SUMF_sf"/>
</dbReference>
<feature type="domain" description="DinB-like" evidence="5">
    <location>
        <begin position="9"/>
        <end position="139"/>
    </location>
</feature>
<dbReference type="EMBL" id="JWJG01000028">
    <property type="protein sequence ID" value="KIF80913.1"/>
    <property type="molecule type" value="Genomic_DNA"/>
</dbReference>
<protein>
    <recommendedName>
        <fullName evidence="8">Sulfatase maturase</fullName>
    </recommendedName>
</protein>
<feature type="domain" description="Sulfatase-modifying factor enzyme-like" evidence="4">
    <location>
        <begin position="179"/>
        <end position="311"/>
    </location>
</feature>
<evidence type="ECO:0000256" key="1">
    <source>
        <dbReference type="ARBA" id="ARBA00023002"/>
    </source>
</evidence>
<proteinExistence type="predicted"/>
<dbReference type="PANTHER" id="PTHR23150:SF36">
    <property type="entry name" value="HERCYNINE OXYGENASE"/>
    <property type="match status" value="1"/>
</dbReference>
<dbReference type="InterPro" id="IPR051043">
    <property type="entry name" value="Sulfatase_Mod_Factor_Kinase"/>
</dbReference>
<dbReference type="Proteomes" id="UP000031572">
    <property type="component" value="Unassembled WGS sequence"/>
</dbReference>